<proteinExistence type="inferred from homology"/>
<dbReference type="AlphaFoldDB" id="A0A9N9R6Z9"/>
<evidence type="ECO:0000256" key="6">
    <source>
        <dbReference type="ARBA" id="ARBA00023180"/>
    </source>
</evidence>
<keyword evidence="4" id="KW-1133">Transmembrane helix</keyword>
<evidence type="ECO:0000256" key="4">
    <source>
        <dbReference type="ARBA" id="ARBA00022989"/>
    </source>
</evidence>
<keyword evidence="5" id="KW-0472">Membrane</keyword>
<accession>A0A9N9R6Z9</accession>
<reference evidence="12" key="2">
    <citation type="submission" date="2022-10" db="EMBL/GenBank/DDBJ databases">
        <authorList>
            <consortium name="ENA_rothamsted_submissions"/>
            <consortium name="culmorum"/>
            <person name="King R."/>
        </authorList>
    </citation>
    <scope>NUCLEOTIDE SEQUENCE</scope>
</reference>
<reference evidence="12" key="1">
    <citation type="submission" date="2021-12" db="EMBL/GenBank/DDBJ databases">
        <authorList>
            <person name="King R."/>
        </authorList>
    </citation>
    <scope>NUCLEOTIDE SEQUENCE</scope>
</reference>
<dbReference type="OrthoDB" id="6264340at2759"/>
<comment type="subunit">
    <text evidence="10">Interacts (via lumenal domain) with lysosomal protein MFSD1; the interaction starts while both proteins are still in the endoplasmic reticulum and is required for stabilization of MFSD1 in lysosomes but has no direct effect on its targeting to lysosomes or transporter activity.</text>
</comment>
<evidence type="ECO:0000256" key="8">
    <source>
        <dbReference type="ARBA" id="ARBA00024176"/>
    </source>
</evidence>
<keyword evidence="7" id="KW-0458">Lysosome</keyword>
<evidence type="ECO:0000256" key="11">
    <source>
        <dbReference type="SAM" id="SignalP"/>
    </source>
</evidence>
<evidence type="ECO:0000256" key="9">
    <source>
        <dbReference type="ARBA" id="ARBA00024189"/>
    </source>
</evidence>
<dbReference type="Proteomes" id="UP001153714">
    <property type="component" value="Chromosome 3"/>
</dbReference>
<organism evidence="12 13">
    <name type="scientific">Diatraea saccharalis</name>
    <name type="common">sugarcane borer</name>
    <dbReference type="NCBI Taxonomy" id="40085"/>
    <lineage>
        <taxon>Eukaryota</taxon>
        <taxon>Metazoa</taxon>
        <taxon>Ecdysozoa</taxon>
        <taxon>Arthropoda</taxon>
        <taxon>Hexapoda</taxon>
        <taxon>Insecta</taxon>
        <taxon>Pterygota</taxon>
        <taxon>Neoptera</taxon>
        <taxon>Endopterygota</taxon>
        <taxon>Lepidoptera</taxon>
        <taxon>Glossata</taxon>
        <taxon>Ditrysia</taxon>
        <taxon>Pyraloidea</taxon>
        <taxon>Crambidae</taxon>
        <taxon>Crambinae</taxon>
        <taxon>Diatraea</taxon>
    </lineage>
</organism>
<evidence type="ECO:0000256" key="2">
    <source>
        <dbReference type="ARBA" id="ARBA00022692"/>
    </source>
</evidence>
<dbReference type="Pfam" id="PF15065">
    <property type="entry name" value="NCU-G1"/>
    <property type="match status" value="1"/>
</dbReference>
<dbReference type="PANTHER" id="PTHR31981:SF1">
    <property type="entry name" value="GLYCOSYLATED LYSOSOMAL MEMBRANE PROTEIN"/>
    <property type="match status" value="1"/>
</dbReference>
<evidence type="ECO:0000256" key="1">
    <source>
        <dbReference type="ARBA" id="ARBA00010599"/>
    </source>
</evidence>
<gene>
    <name evidence="12" type="ORF">DIATSA_LOCUS8423</name>
</gene>
<comment type="subcellular location">
    <subcellularLocation>
        <location evidence="9">Lysosome membrane</location>
        <topology evidence="9">Single-pass type I membrane protein</topology>
        <orientation evidence="9">Lumenal side</orientation>
    </subcellularLocation>
</comment>
<keyword evidence="3 11" id="KW-0732">Signal</keyword>
<sequence>MMFPLNIKSCIQILSLIFALSNVNGQDRKINATLYPGCQVCTENDTLIYIRAEGTHDTIHQIWDFTRGIPMVILAVAGVNSSMNITWKHTRPVNFTMSENPKYSFSTAIDKLYEYNDIHDKGYIDDSDGPWRPVSLSGTKWLPQNMVLTDQEVMVQLRGYVSDHGRSGIIDIKVDMLPFRDYAVELPHLIHSANSSLLDVSLVNLTRSRDFNSSRFALNLLLVSQQRGNGTLETIVRKSLDDEHTPGIFEVT</sequence>
<evidence type="ECO:0000256" key="3">
    <source>
        <dbReference type="ARBA" id="ARBA00022729"/>
    </source>
</evidence>
<dbReference type="GO" id="GO:0005765">
    <property type="term" value="C:lysosomal membrane"/>
    <property type="evidence" value="ECO:0007669"/>
    <property type="project" value="UniProtKB-SubCell"/>
</dbReference>
<comment type="function">
    <text evidence="8">Required to protect lysosomal transporter MFSD1 from lysosomal proteolysis and for MFSD1 lysosomal localization.</text>
</comment>
<evidence type="ECO:0000256" key="10">
    <source>
        <dbReference type="ARBA" id="ARBA00044960"/>
    </source>
</evidence>
<keyword evidence="6" id="KW-0325">Glycoprotein</keyword>
<evidence type="ECO:0000256" key="7">
    <source>
        <dbReference type="ARBA" id="ARBA00023228"/>
    </source>
</evidence>
<feature type="signal peptide" evidence="11">
    <location>
        <begin position="1"/>
        <end position="25"/>
    </location>
</feature>
<evidence type="ECO:0000256" key="5">
    <source>
        <dbReference type="ARBA" id="ARBA00023136"/>
    </source>
</evidence>
<dbReference type="PANTHER" id="PTHR31981">
    <property type="entry name" value="GLYCOSYLATED LYSOSOMAL MEMBRANE PROTEIN"/>
    <property type="match status" value="1"/>
</dbReference>
<comment type="similarity">
    <text evidence="1">Belongs to the GLMP family.</text>
</comment>
<name>A0A9N9R6Z9_9NEOP</name>
<dbReference type="EMBL" id="OU893334">
    <property type="protein sequence ID" value="CAG9790769.1"/>
    <property type="molecule type" value="Genomic_DNA"/>
</dbReference>
<dbReference type="InterPro" id="IPR029382">
    <property type="entry name" value="NCU-G1"/>
</dbReference>
<protein>
    <submittedName>
        <fullName evidence="12">Uncharacterized protein</fullName>
    </submittedName>
</protein>
<keyword evidence="13" id="KW-1185">Reference proteome</keyword>
<keyword evidence="2" id="KW-0812">Transmembrane</keyword>
<feature type="chain" id="PRO_5040410714" evidence="11">
    <location>
        <begin position="26"/>
        <end position="252"/>
    </location>
</feature>
<evidence type="ECO:0000313" key="12">
    <source>
        <dbReference type="EMBL" id="CAG9790769.1"/>
    </source>
</evidence>
<evidence type="ECO:0000313" key="13">
    <source>
        <dbReference type="Proteomes" id="UP001153714"/>
    </source>
</evidence>